<dbReference type="PANTHER" id="PTHR23502">
    <property type="entry name" value="MAJOR FACILITATOR SUPERFAMILY"/>
    <property type="match status" value="1"/>
</dbReference>
<feature type="transmembrane region" description="Helical" evidence="9">
    <location>
        <begin position="314"/>
        <end position="340"/>
    </location>
</feature>
<comment type="subcellular location">
    <subcellularLocation>
        <location evidence="1">Cell membrane</location>
        <topology evidence="1">Multi-pass membrane protein</topology>
    </subcellularLocation>
</comment>
<evidence type="ECO:0000256" key="1">
    <source>
        <dbReference type="ARBA" id="ARBA00004651"/>
    </source>
</evidence>
<sequence length="431" mass="45148">MATHNVSTDQSINQRNTANALNGFDEQQVRADSQRSRNRIRPLDVLILGGLGALGPLANDMYVPSLPALSHDLLATTSQAQMTLSAFILGLALGQIVAGPISDARGRRWPLMIGLVIYVIASLLCMVTPSITILILLRFLQGMAGAAGIAIALAIISDSYTGVTQARFFSLLMQINGIAPMVAPIIGGQILRFTSWHGVFGILALFGTLMLLAVFFGLRETLPVSRRQRGGITTTLTAFRGLLADRRFLGYALSCGFAFTACIIYISVSPFILQNLYGVSPQLLGIIFGINALGIVIMAQINSRLIGRFSSQTLLTWGYAIIAAGGIATFVVTISGLGLIGLIPAFLLLASSLGLIMPNATTLALANTRAAGSASALLGVLQFAIGALVAPIVGLGGSASALPMGASIAAFAIATLVTFLILCRPMQSTTR</sequence>
<feature type="domain" description="Major facilitator superfamily (MFS) profile" evidence="10">
    <location>
        <begin position="44"/>
        <end position="427"/>
    </location>
</feature>
<feature type="transmembrane region" description="Helical" evidence="9">
    <location>
        <begin position="377"/>
        <end position="395"/>
    </location>
</feature>
<keyword evidence="6 9" id="KW-1133">Transmembrane helix</keyword>
<evidence type="ECO:0000256" key="3">
    <source>
        <dbReference type="ARBA" id="ARBA00022448"/>
    </source>
</evidence>
<feature type="transmembrane region" description="Helical" evidence="9">
    <location>
        <begin position="346"/>
        <end position="365"/>
    </location>
</feature>
<feature type="transmembrane region" description="Helical" evidence="9">
    <location>
        <begin position="279"/>
        <end position="302"/>
    </location>
</feature>
<dbReference type="Pfam" id="PF07690">
    <property type="entry name" value="MFS_1"/>
    <property type="match status" value="1"/>
</dbReference>
<keyword evidence="4" id="KW-1003">Cell membrane</keyword>
<feature type="transmembrane region" description="Helical" evidence="9">
    <location>
        <begin position="196"/>
        <end position="218"/>
    </location>
</feature>
<proteinExistence type="inferred from homology"/>
<reference evidence="11 12" key="1">
    <citation type="submission" date="2023-02" db="EMBL/GenBank/DDBJ databases">
        <title>Dictyobacter halimunensis sp. nov., a new member of the class Ktedonobacteria from forest soil in a geothermal area.</title>
        <authorList>
            <person name="Rachmania M.K."/>
            <person name="Ningsih F."/>
            <person name="Sakai Y."/>
            <person name="Yabe S."/>
            <person name="Yokota A."/>
            <person name="Sjamsuridzal W."/>
        </authorList>
    </citation>
    <scope>NUCLEOTIDE SEQUENCE [LARGE SCALE GENOMIC DNA]</scope>
    <source>
        <strain evidence="11 12">S3.2.2.5</strain>
    </source>
</reference>
<evidence type="ECO:0000256" key="6">
    <source>
        <dbReference type="ARBA" id="ARBA00022989"/>
    </source>
</evidence>
<accession>A0ABQ6FUH7</accession>
<protein>
    <submittedName>
        <fullName evidence="11">Bcr/CflA family drug resistance efflux transporter</fullName>
    </submittedName>
</protein>
<dbReference type="PROSITE" id="PS50850">
    <property type="entry name" value="MFS"/>
    <property type="match status" value="1"/>
</dbReference>
<dbReference type="Gene3D" id="1.20.1720.10">
    <property type="entry name" value="Multidrug resistance protein D"/>
    <property type="match status" value="1"/>
</dbReference>
<feature type="transmembrane region" description="Helical" evidence="9">
    <location>
        <begin position="401"/>
        <end position="423"/>
    </location>
</feature>
<dbReference type="PRINTS" id="PR00173">
    <property type="entry name" value="EDTRNSPORT"/>
</dbReference>
<dbReference type="InterPro" id="IPR004812">
    <property type="entry name" value="Efflux_drug-R_Bcr/CmlA"/>
</dbReference>
<dbReference type="InterPro" id="IPR011701">
    <property type="entry name" value="MFS"/>
</dbReference>
<keyword evidence="12" id="KW-1185">Reference proteome</keyword>
<name>A0ABQ6FUH7_9CHLR</name>
<feature type="transmembrane region" description="Helical" evidence="9">
    <location>
        <begin position="40"/>
        <end position="58"/>
    </location>
</feature>
<evidence type="ECO:0000313" key="11">
    <source>
        <dbReference type="EMBL" id="GLV57933.1"/>
    </source>
</evidence>
<evidence type="ECO:0000313" key="12">
    <source>
        <dbReference type="Proteomes" id="UP001344906"/>
    </source>
</evidence>
<evidence type="ECO:0000256" key="8">
    <source>
        <dbReference type="SAM" id="MobiDB-lite"/>
    </source>
</evidence>
<keyword evidence="3" id="KW-0813">Transport</keyword>
<dbReference type="Proteomes" id="UP001344906">
    <property type="component" value="Unassembled WGS sequence"/>
</dbReference>
<feature type="transmembrane region" description="Helical" evidence="9">
    <location>
        <begin position="168"/>
        <end position="190"/>
    </location>
</feature>
<dbReference type="SUPFAM" id="SSF103473">
    <property type="entry name" value="MFS general substrate transporter"/>
    <property type="match status" value="1"/>
</dbReference>
<evidence type="ECO:0000256" key="7">
    <source>
        <dbReference type="ARBA" id="ARBA00023136"/>
    </source>
</evidence>
<dbReference type="EMBL" id="BSRI01000002">
    <property type="protein sequence ID" value="GLV57933.1"/>
    <property type="molecule type" value="Genomic_DNA"/>
</dbReference>
<evidence type="ECO:0000256" key="9">
    <source>
        <dbReference type="SAM" id="Phobius"/>
    </source>
</evidence>
<gene>
    <name evidence="11" type="ORF">KDH_47680</name>
</gene>
<feature type="transmembrane region" description="Helical" evidence="9">
    <location>
        <begin position="135"/>
        <end position="156"/>
    </location>
</feature>
<feature type="transmembrane region" description="Helical" evidence="9">
    <location>
        <begin position="109"/>
        <end position="129"/>
    </location>
</feature>
<evidence type="ECO:0000256" key="2">
    <source>
        <dbReference type="ARBA" id="ARBA00006236"/>
    </source>
</evidence>
<dbReference type="RefSeq" id="WP_338253992.1">
    <property type="nucleotide sequence ID" value="NZ_BSRI01000002.1"/>
</dbReference>
<evidence type="ECO:0000256" key="4">
    <source>
        <dbReference type="ARBA" id="ARBA00022475"/>
    </source>
</evidence>
<dbReference type="PANTHER" id="PTHR23502:SF132">
    <property type="entry name" value="POLYAMINE TRANSPORTER 2-RELATED"/>
    <property type="match status" value="1"/>
</dbReference>
<dbReference type="InterPro" id="IPR020846">
    <property type="entry name" value="MFS_dom"/>
</dbReference>
<comment type="caution">
    <text evidence="11">The sequence shown here is derived from an EMBL/GenBank/DDBJ whole genome shotgun (WGS) entry which is preliminary data.</text>
</comment>
<feature type="transmembrane region" description="Helical" evidence="9">
    <location>
        <begin position="248"/>
        <end position="273"/>
    </location>
</feature>
<comment type="similarity">
    <text evidence="2">Belongs to the major facilitator superfamily. Bcr/CmlA family.</text>
</comment>
<evidence type="ECO:0000256" key="5">
    <source>
        <dbReference type="ARBA" id="ARBA00022692"/>
    </source>
</evidence>
<feature type="compositionally biased region" description="Polar residues" evidence="8">
    <location>
        <begin position="1"/>
        <end position="20"/>
    </location>
</feature>
<dbReference type="InterPro" id="IPR036259">
    <property type="entry name" value="MFS_trans_sf"/>
</dbReference>
<keyword evidence="7 9" id="KW-0472">Membrane</keyword>
<dbReference type="NCBIfam" id="TIGR00710">
    <property type="entry name" value="efflux_Bcr_CflA"/>
    <property type="match status" value="1"/>
</dbReference>
<feature type="region of interest" description="Disordered" evidence="8">
    <location>
        <begin position="1"/>
        <end position="36"/>
    </location>
</feature>
<feature type="transmembrane region" description="Helical" evidence="9">
    <location>
        <begin position="78"/>
        <end position="97"/>
    </location>
</feature>
<organism evidence="11 12">
    <name type="scientific">Dictyobacter halimunensis</name>
    <dbReference type="NCBI Taxonomy" id="3026934"/>
    <lineage>
        <taxon>Bacteria</taxon>
        <taxon>Bacillati</taxon>
        <taxon>Chloroflexota</taxon>
        <taxon>Ktedonobacteria</taxon>
        <taxon>Ktedonobacterales</taxon>
        <taxon>Dictyobacteraceae</taxon>
        <taxon>Dictyobacter</taxon>
    </lineage>
</organism>
<keyword evidence="5 9" id="KW-0812">Transmembrane</keyword>
<dbReference type="CDD" id="cd17320">
    <property type="entry name" value="MFS_MdfA_MDR_like"/>
    <property type="match status" value="1"/>
</dbReference>
<evidence type="ECO:0000259" key="10">
    <source>
        <dbReference type="PROSITE" id="PS50850"/>
    </source>
</evidence>